<keyword evidence="2" id="KW-1185">Reference proteome</keyword>
<proteinExistence type="predicted"/>
<dbReference type="Proteomes" id="UP000541444">
    <property type="component" value="Unassembled WGS sequence"/>
</dbReference>
<dbReference type="EMBL" id="JACGCM010001910">
    <property type="protein sequence ID" value="KAF6147427.1"/>
    <property type="molecule type" value="Genomic_DNA"/>
</dbReference>
<accession>A0A7J7LXU8</accession>
<sequence length="108" mass="12146">MAMPLCVVCESSDHLVQYCPDVLSLKEGRKDQANAMYQHPNSQPFNGGWNNNSKTPILMEIEITKEVILEVPLISLVPRGNKIHHTKLPLMNLSIPTMSLEDTLKAFM</sequence>
<name>A0A7J7LXU8_9MAGN</name>
<evidence type="ECO:0000313" key="2">
    <source>
        <dbReference type="Proteomes" id="UP000541444"/>
    </source>
</evidence>
<gene>
    <name evidence="1" type="ORF">GIB67_016784</name>
</gene>
<comment type="caution">
    <text evidence="1">The sequence shown here is derived from an EMBL/GenBank/DDBJ whole genome shotgun (WGS) entry which is preliminary data.</text>
</comment>
<evidence type="ECO:0000313" key="1">
    <source>
        <dbReference type="EMBL" id="KAF6147427.1"/>
    </source>
</evidence>
<dbReference type="AlphaFoldDB" id="A0A7J7LXU8"/>
<organism evidence="1 2">
    <name type="scientific">Kingdonia uniflora</name>
    <dbReference type="NCBI Taxonomy" id="39325"/>
    <lineage>
        <taxon>Eukaryota</taxon>
        <taxon>Viridiplantae</taxon>
        <taxon>Streptophyta</taxon>
        <taxon>Embryophyta</taxon>
        <taxon>Tracheophyta</taxon>
        <taxon>Spermatophyta</taxon>
        <taxon>Magnoliopsida</taxon>
        <taxon>Ranunculales</taxon>
        <taxon>Circaeasteraceae</taxon>
        <taxon>Kingdonia</taxon>
    </lineage>
</organism>
<protein>
    <submittedName>
        <fullName evidence="1">Uncharacterized protein</fullName>
    </submittedName>
</protein>
<reference evidence="1 2" key="1">
    <citation type="journal article" date="2020" name="IScience">
        <title>Genome Sequencing of the Endangered Kingdonia uniflora (Circaeasteraceae, Ranunculales) Reveals Potential Mechanisms of Evolutionary Specialization.</title>
        <authorList>
            <person name="Sun Y."/>
            <person name="Deng T."/>
            <person name="Zhang A."/>
            <person name="Moore M.J."/>
            <person name="Landis J.B."/>
            <person name="Lin N."/>
            <person name="Zhang H."/>
            <person name="Zhang X."/>
            <person name="Huang J."/>
            <person name="Zhang X."/>
            <person name="Sun H."/>
            <person name="Wang H."/>
        </authorList>
    </citation>
    <scope>NUCLEOTIDE SEQUENCE [LARGE SCALE GENOMIC DNA]</scope>
    <source>
        <strain evidence="1">TB1705</strain>
        <tissue evidence="1">Leaf</tissue>
    </source>
</reference>